<evidence type="ECO:0000313" key="2">
    <source>
        <dbReference type="Proteomes" id="UP000244910"/>
    </source>
</evidence>
<protein>
    <submittedName>
        <fullName evidence="1">Uncharacterized protein</fullName>
    </submittedName>
</protein>
<proteinExistence type="predicted"/>
<dbReference type="AlphaFoldDB" id="A0A2U8DLZ7"/>
<accession>A0A2U8DLZ7</accession>
<gene>
    <name evidence="1" type="ORF">B9W14_02900</name>
</gene>
<reference evidence="2" key="1">
    <citation type="submission" date="2017-04" db="EMBL/GenBank/DDBJ databases">
        <authorList>
            <person name="Song Y."/>
            <person name="Cho B.-K."/>
        </authorList>
    </citation>
    <scope>NUCLEOTIDE SEQUENCE [LARGE SCALE GENOMIC DNA]</scope>
    <source>
        <strain evidence="2">SL1</strain>
    </source>
</reference>
<sequence length="66" mass="7873">MNHYKTLYNQALNKISNRPVGKFELKDLLDDPPCLLGVWLYKDIANKKIKNVKWIMKTDVNVYEKY</sequence>
<keyword evidence="2" id="KW-1185">Reference proteome</keyword>
<dbReference type="RefSeq" id="WP_052038026.1">
    <property type="nucleotide sequence ID" value="NZ_CP020953.1"/>
</dbReference>
<dbReference type="Proteomes" id="UP000244910">
    <property type="component" value="Chromosome"/>
</dbReference>
<dbReference type="EMBL" id="CP020953">
    <property type="protein sequence ID" value="AWI03475.1"/>
    <property type="molecule type" value="Genomic_DNA"/>
</dbReference>
<dbReference type="KEGG" id="cdrk:B9W14_02900"/>
<evidence type="ECO:0000313" key="1">
    <source>
        <dbReference type="EMBL" id="AWI03475.1"/>
    </source>
</evidence>
<name>A0A2U8DLZ7_9CLOT</name>
<organism evidence="1 2">
    <name type="scientific">Clostridium drakei</name>
    <dbReference type="NCBI Taxonomy" id="332101"/>
    <lineage>
        <taxon>Bacteria</taxon>
        <taxon>Bacillati</taxon>
        <taxon>Bacillota</taxon>
        <taxon>Clostridia</taxon>
        <taxon>Eubacteriales</taxon>
        <taxon>Clostridiaceae</taxon>
        <taxon>Clostridium</taxon>
    </lineage>
</organism>